<proteinExistence type="inferred from homology"/>
<dbReference type="InterPro" id="IPR029044">
    <property type="entry name" value="Nucleotide-diphossugar_trans"/>
</dbReference>
<feature type="domain" description="Glycosyltransferase 2-like" evidence="5">
    <location>
        <begin position="14"/>
        <end position="181"/>
    </location>
</feature>
<dbReference type="SUPFAM" id="SSF53448">
    <property type="entry name" value="Nucleotide-diphospho-sugar transferases"/>
    <property type="match status" value="1"/>
</dbReference>
<comment type="caution">
    <text evidence="6">The sequence shown here is derived from an EMBL/GenBank/DDBJ whole genome shotgun (WGS) entry which is preliminary data.</text>
</comment>
<dbReference type="PANTHER" id="PTHR43179">
    <property type="entry name" value="RHAMNOSYLTRANSFERASE WBBL"/>
    <property type="match status" value="1"/>
</dbReference>
<dbReference type="PANTHER" id="PTHR43179:SF12">
    <property type="entry name" value="GALACTOFURANOSYLTRANSFERASE GLFT2"/>
    <property type="match status" value="1"/>
</dbReference>
<evidence type="ECO:0000256" key="1">
    <source>
        <dbReference type="ARBA" id="ARBA00004776"/>
    </source>
</evidence>
<name>A0A1A6AVI8_9CLOT</name>
<keyword evidence="3 6" id="KW-0328">Glycosyltransferase</keyword>
<evidence type="ECO:0000259" key="5">
    <source>
        <dbReference type="Pfam" id="PF00535"/>
    </source>
</evidence>
<dbReference type="GO" id="GO:0099621">
    <property type="term" value="F:undecaprenyl-phosphate 4-deoxy-4-formamido-L-arabinose transferase activity"/>
    <property type="evidence" value="ECO:0007669"/>
    <property type="project" value="UniProtKB-EC"/>
</dbReference>
<keyword evidence="4 6" id="KW-0808">Transferase</keyword>
<dbReference type="Proteomes" id="UP000093954">
    <property type="component" value="Unassembled WGS sequence"/>
</dbReference>
<dbReference type="RefSeq" id="WP_065078016.1">
    <property type="nucleotide sequence ID" value="NZ_LROS01000015.1"/>
</dbReference>
<dbReference type="InterPro" id="IPR001173">
    <property type="entry name" value="Glyco_trans_2-like"/>
</dbReference>
<evidence type="ECO:0000256" key="4">
    <source>
        <dbReference type="ARBA" id="ARBA00022679"/>
    </source>
</evidence>
<gene>
    <name evidence="6" type="primary">arnC_1</name>
    <name evidence="6" type="ORF">CLRAG_16410</name>
</gene>
<evidence type="ECO:0000313" key="6">
    <source>
        <dbReference type="EMBL" id="OBR94101.1"/>
    </source>
</evidence>
<reference evidence="6 7" key="1">
    <citation type="journal article" date="2012" name="Front. Microbiol.">
        <title>Draft Genome Sequence of the Virulent Strain 01-B526 of the Fish Pathogen Aeromonas salmonicida.</title>
        <authorList>
            <person name="Charette S.J."/>
            <person name="Brochu F."/>
            <person name="Boyle B."/>
            <person name="Filion G."/>
            <person name="Tanaka K.H."/>
            <person name="Derome N."/>
        </authorList>
    </citation>
    <scope>NUCLEOTIDE SEQUENCE [LARGE SCALE GENOMIC DNA]</scope>
    <source>
        <strain evidence="6 7">P11</strain>
    </source>
</reference>
<accession>A0A1A6AVI8</accession>
<comment type="pathway">
    <text evidence="1">Cell wall biogenesis; cell wall polysaccharide biosynthesis.</text>
</comment>
<protein>
    <submittedName>
        <fullName evidence="6">Undecaprenyl-phosphate 4-deoxy-4-formamido-L-arabinose transferase</fullName>
        <ecNumber evidence="6">2.4.2.53</ecNumber>
    </submittedName>
</protein>
<dbReference type="Pfam" id="PF00535">
    <property type="entry name" value="Glycos_transf_2"/>
    <property type="match status" value="1"/>
</dbReference>
<evidence type="ECO:0000313" key="7">
    <source>
        <dbReference type="Proteomes" id="UP000093954"/>
    </source>
</evidence>
<evidence type="ECO:0000256" key="2">
    <source>
        <dbReference type="ARBA" id="ARBA00006739"/>
    </source>
</evidence>
<dbReference type="AlphaFoldDB" id="A0A1A6AVI8"/>
<sequence length="305" mass="35131">MEEKPSYKNKVDVSIIVPCKNEVNNLKWTLDSIMKSKNFLNFEIIVVDDASNDSSTQFLKSDLNKPTYKDIILIKTNNIGAARARNAGAKVANGNYLFFCDAHVKVPDHLLDNLVDTLKVSNANIAAPCILDMHNNLAAGYGQTWDNKLNVTWIVRNPGIIYEIPIACGCAFCITKEAFQKINGFDNLFQVWGKEDEELCFKAWLYGYKIVVNPEVKVRHLFRPKHPYKVTSSNVAYNMLCMAYSHFKKQRILKTINLINSYSYFPIVVSSIKSNLDLIFTQREKYFKERIHDDDFFFKKFMISF</sequence>
<dbReference type="Gene3D" id="3.90.550.10">
    <property type="entry name" value="Spore Coat Polysaccharide Biosynthesis Protein SpsA, Chain A"/>
    <property type="match status" value="1"/>
</dbReference>
<comment type="similarity">
    <text evidence="2">Belongs to the glycosyltransferase 2 family.</text>
</comment>
<dbReference type="EC" id="2.4.2.53" evidence="6"/>
<dbReference type="PATRIC" id="fig|1353534.3.peg.1673"/>
<dbReference type="EMBL" id="LROS01000015">
    <property type="protein sequence ID" value="OBR94101.1"/>
    <property type="molecule type" value="Genomic_DNA"/>
</dbReference>
<keyword evidence="7" id="KW-1185">Reference proteome</keyword>
<evidence type="ECO:0000256" key="3">
    <source>
        <dbReference type="ARBA" id="ARBA00022676"/>
    </source>
</evidence>
<organism evidence="6 7">
    <name type="scientific">Clostridium ragsdalei P11</name>
    <dbReference type="NCBI Taxonomy" id="1353534"/>
    <lineage>
        <taxon>Bacteria</taxon>
        <taxon>Bacillati</taxon>
        <taxon>Bacillota</taxon>
        <taxon>Clostridia</taxon>
        <taxon>Eubacteriales</taxon>
        <taxon>Clostridiaceae</taxon>
        <taxon>Clostridium</taxon>
    </lineage>
</organism>